<evidence type="ECO:0000313" key="2">
    <source>
        <dbReference type="Proteomes" id="UP001062846"/>
    </source>
</evidence>
<reference evidence="1" key="1">
    <citation type="submission" date="2022-02" db="EMBL/GenBank/DDBJ databases">
        <title>Plant Genome Project.</title>
        <authorList>
            <person name="Zhang R.-G."/>
        </authorList>
    </citation>
    <scope>NUCLEOTIDE SEQUENCE</scope>
    <source>
        <strain evidence="1">AT1</strain>
    </source>
</reference>
<organism evidence="1 2">
    <name type="scientific">Rhododendron molle</name>
    <name type="common">Chinese azalea</name>
    <name type="synonym">Azalea mollis</name>
    <dbReference type="NCBI Taxonomy" id="49168"/>
    <lineage>
        <taxon>Eukaryota</taxon>
        <taxon>Viridiplantae</taxon>
        <taxon>Streptophyta</taxon>
        <taxon>Embryophyta</taxon>
        <taxon>Tracheophyta</taxon>
        <taxon>Spermatophyta</taxon>
        <taxon>Magnoliopsida</taxon>
        <taxon>eudicotyledons</taxon>
        <taxon>Gunneridae</taxon>
        <taxon>Pentapetalae</taxon>
        <taxon>asterids</taxon>
        <taxon>Ericales</taxon>
        <taxon>Ericaceae</taxon>
        <taxon>Ericoideae</taxon>
        <taxon>Rhodoreae</taxon>
        <taxon>Rhododendron</taxon>
    </lineage>
</organism>
<dbReference type="Proteomes" id="UP001062846">
    <property type="component" value="Chromosome 8"/>
</dbReference>
<gene>
    <name evidence="1" type="ORF">RHMOL_Rhmol08G0212600</name>
</gene>
<dbReference type="EMBL" id="CM046395">
    <property type="protein sequence ID" value="KAI8543377.1"/>
    <property type="molecule type" value="Genomic_DNA"/>
</dbReference>
<name>A0ACC0MS89_RHOML</name>
<sequence>MLGVCLLNRIPMCNCRLLNLLNSPPIIHRYSYLCKQTWMAKLLTSCRNFARTLQCSYLEQ</sequence>
<comment type="caution">
    <text evidence="1">The sequence shown here is derived from an EMBL/GenBank/DDBJ whole genome shotgun (WGS) entry which is preliminary data.</text>
</comment>
<accession>A0ACC0MS89</accession>
<keyword evidence="2" id="KW-1185">Reference proteome</keyword>
<proteinExistence type="predicted"/>
<protein>
    <submittedName>
        <fullName evidence="1">Uncharacterized protein</fullName>
    </submittedName>
</protein>
<evidence type="ECO:0000313" key="1">
    <source>
        <dbReference type="EMBL" id="KAI8543377.1"/>
    </source>
</evidence>